<evidence type="ECO:0000313" key="3">
    <source>
        <dbReference type="EMBL" id="HGF32986.1"/>
    </source>
</evidence>
<dbReference type="InterPro" id="IPR007368">
    <property type="entry name" value="DUF434"/>
</dbReference>
<dbReference type="PANTHER" id="PTHR42252:SF1">
    <property type="entry name" value="DUF434 DOMAIN-CONTAINING PROTEIN"/>
    <property type="match status" value="1"/>
</dbReference>
<dbReference type="PANTHER" id="PTHR42252">
    <property type="entry name" value="DUF5616 DOMAIN-CONTAINING PROTEIN"/>
    <property type="match status" value="1"/>
</dbReference>
<dbReference type="InterPro" id="IPR041652">
    <property type="entry name" value="DUF5616"/>
</dbReference>
<organism evidence="3">
    <name type="scientific">Desulfobacca acetoxidans</name>
    <dbReference type="NCBI Taxonomy" id="60893"/>
    <lineage>
        <taxon>Bacteria</taxon>
        <taxon>Pseudomonadati</taxon>
        <taxon>Thermodesulfobacteriota</taxon>
        <taxon>Desulfobaccia</taxon>
        <taxon>Desulfobaccales</taxon>
        <taxon>Desulfobaccaceae</taxon>
        <taxon>Desulfobacca</taxon>
    </lineage>
</organism>
<sequence>MPSLQQAAADFRYLLNRGYPRRASLTLVGNRYDLPRAARQLLHRGVFADALARARRAKLRPLAALAGRPLAIDGHNVLITLESALLGRPLVAADDGFIRDVAQISRTFRDSPATRQALDLLAAYLSRHRPGPLTILYDAPMKRSGDLARKTRQILAAPGLQVEARAVPVPERELLDFPGAVATSDTHLIDAQEVLVDLAGEIVRRELAATARPVALSSEQ</sequence>
<dbReference type="EMBL" id="DTMF01000032">
    <property type="protein sequence ID" value="HGF32986.1"/>
    <property type="molecule type" value="Genomic_DNA"/>
</dbReference>
<dbReference type="Pfam" id="PF04256">
    <property type="entry name" value="DUF434"/>
    <property type="match status" value="1"/>
</dbReference>
<protein>
    <submittedName>
        <fullName evidence="3">DUF434 domain-containing protein</fullName>
    </submittedName>
</protein>
<accession>A0A7C3YZK1</accession>
<proteinExistence type="predicted"/>
<dbReference type="AlphaFoldDB" id="A0A7C3YZK1"/>
<reference evidence="3" key="1">
    <citation type="journal article" date="2020" name="mSystems">
        <title>Genome- and Community-Level Interaction Insights into Carbon Utilization and Element Cycling Functions of Hydrothermarchaeota in Hydrothermal Sediment.</title>
        <authorList>
            <person name="Zhou Z."/>
            <person name="Liu Y."/>
            <person name="Xu W."/>
            <person name="Pan J."/>
            <person name="Luo Z.H."/>
            <person name="Li M."/>
        </authorList>
    </citation>
    <scope>NUCLEOTIDE SEQUENCE [LARGE SCALE GENOMIC DNA]</scope>
    <source>
        <strain evidence="3">SpSt-897</strain>
    </source>
</reference>
<dbReference type="Pfam" id="PF18481">
    <property type="entry name" value="DUF5616"/>
    <property type="match status" value="1"/>
</dbReference>
<evidence type="ECO:0000259" key="1">
    <source>
        <dbReference type="Pfam" id="PF04256"/>
    </source>
</evidence>
<comment type="caution">
    <text evidence="3">The sequence shown here is derived from an EMBL/GenBank/DDBJ whole genome shotgun (WGS) entry which is preliminary data.</text>
</comment>
<name>A0A7C3YZK1_9BACT</name>
<evidence type="ECO:0000259" key="2">
    <source>
        <dbReference type="Pfam" id="PF18481"/>
    </source>
</evidence>
<feature type="domain" description="DUF434" evidence="1">
    <location>
        <begin position="3"/>
        <end position="58"/>
    </location>
</feature>
<feature type="domain" description="DUF5616" evidence="2">
    <location>
        <begin position="63"/>
        <end position="200"/>
    </location>
</feature>
<gene>
    <name evidence="3" type="ORF">ENW96_01170</name>
</gene>